<dbReference type="Proteomes" id="UP001303946">
    <property type="component" value="Chromosome"/>
</dbReference>
<evidence type="ECO:0000256" key="1">
    <source>
        <dbReference type="ARBA" id="ARBA00010062"/>
    </source>
</evidence>
<dbReference type="SUPFAM" id="SSF53822">
    <property type="entry name" value="Periplasmic binding protein-like I"/>
    <property type="match status" value="1"/>
</dbReference>
<accession>A0ABZ0D009</accession>
<evidence type="ECO:0000256" key="3">
    <source>
        <dbReference type="SAM" id="SignalP"/>
    </source>
</evidence>
<dbReference type="PANTHER" id="PTHR30483">
    <property type="entry name" value="LEUCINE-SPECIFIC-BINDING PROTEIN"/>
    <property type="match status" value="1"/>
</dbReference>
<dbReference type="InterPro" id="IPR028082">
    <property type="entry name" value="Peripla_BP_I"/>
</dbReference>
<dbReference type="Pfam" id="PF13458">
    <property type="entry name" value="Peripla_BP_6"/>
    <property type="match status" value="1"/>
</dbReference>
<organism evidence="5 6">
    <name type="scientific">Piscinibacter gummiphilus</name>
    <dbReference type="NCBI Taxonomy" id="946333"/>
    <lineage>
        <taxon>Bacteria</taxon>
        <taxon>Pseudomonadati</taxon>
        <taxon>Pseudomonadota</taxon>
        <taxon>Betaproteobacteria</taxon>
        <taxon>Burkholderiales</taxon>
        <taxon>Sphaerotilaceae</taxon>
        <taxon>Piscinibacter</taxon>
    </lineage>
</organism>
<keyword evidence="6" id="KW-1185">Reference proteome</keyword>
<dbReference type="InterPro" id="IPR051010">
    <property type="entry name" value="BCAA_transport"/>
</dbReference>
<dbReference type="Gene3D" id="3.40.50.2300">
    <property type="match status" value="2"/>
</dbReference>
<evidence type="ECO:0000313" key="5">
    <source>
        <dbReference type="EMBL" id="WOB10523.1"/>
    </source>
</evidence>
<dbReference type="InterPro" id="IPR028081">
    <property type="entry name" value="Leu-bd"/>
</dbReference>
<evidence type="ECO:0000259" key="4">
    <source>
        <dbReference type="Pfam" id="PF13458"/>
    </source>
</evidence>
<dbReference type="CDD" id="cd06329">
    <property type="entry name" value="PBP1_SBP-like"/>
    <property type="match status" value="1"/>
</dbReference>
<keyword evidence="2 3" id="KW-0732">Signal</keyword>
<gene>
    <name evidence="5" type="ORF">RXV79_10770</name>
</gene>
<reference evidence="5 6" key="1">
    <citation type="submission" date="2023-10" db="EMBL/GenBank/DDBJ databases">
        <title>Bacteria for the degradation of biodegradable plastic PBAT(Polybutylene adipate terephthalate).</title>
        <authorList>
            <person name="Weon H.-Y."/>
            <person name="Yeon J."/>
        </authorList>
    </citation>
    <scope>NUCLEOTIDE SEQUENCE [LARGE SCALE GENOMIC DNA]</scope>
    <source>
        <strain evidence="5 6">SBD 7-3</strain>
    </source>
</reference>
<dbReference type="EMBL" id="CP136336">
    <property type="protein sequence ID" value="WOB10523.1"/>
    <property type="molecule type" value="Genomic_DNA"/>
</dbReference>
<evidence type="ECO:0000256" key="2">
    <source>
        <dbReference type="ARBA" id="ARBA00022729"/>
    </source>
</evidence>
<dbReference type="RefSeq" id="WP_316703430.1">
    <property type="nucleotide sequence ID" value="NZ_CP136336.1"/>
</dbReference>
<protein>
    <submittedName>
        <fullName evidence="5">Branched-chain amino acid ABC transporter substrate-binding protein</fullName>
    </submittedName>
</protein>
<feature type="domain" description="Leucine-binding protein" evidence="4">
    <location>
        <begin position="31"/>
        <end position="376"/>
    </location>
</feature>
<sequence length="416" mass="45432">MKFAKKMFGMSVASAALSLSVSAAFAQAGETVKLAFVDPLSGPMANIGTNILHTFQVIAERKSGKGNPAGVKYEIVPFDNKGSAQESLSVLKAAIDQNIRYIIQGNGSAPAMALIDAISKHNERNPGKEVILLNYAAVDPDLTNSKCNYWHFRFDADTSMKMEAMTTYMKDQKDIKKVYIIGQNYSHGHQVAKFAKDNLARKRPDVQIVGEDLHPIAQVKDFSPYVAKIKQSGADTVITGNWGNDMALLFKAAQDAGLNVNWYTYYAGAAGSPTALGSYGLGKVRYVYPGYPNLPGEYQEAMKAFETRFKGEDFSTATSLSLFDILGGGIAKAKSTDPVKVAKAMEGLSVKSYSGDIQMRASDHQLQQTLYLASWNKVDKKNPVNRENTGNTWHAEKVFEPYVASTPTTCQMKRPG</sequence>
<feature type="chain" id="PRO_5047313872" evidence="3">
    <location>
        <begin position="29"/>
        <end position="416"/>
    </location>
</feature>
<evidence type="ECO:0000313" key="6">
    <source>
        <dbReference type="Proteomes" id="UP001303946"/>
    </source>
</evidence>
<feature type="signal peptide" evidence="3">
    <location>
        <begin position="1"/>
        <end position="28"/>
    </location>
</feature>
<comment type="similarity">
    <text evidence="1">Belongs to the leucine-binding protein family.</text>
</comment>
<name>A0ABZ0D009_9BURK</name>
<proteinExistence type="inferred from homology"/>